<organism evidence="1 2">
    <name type="scientific">Alicyclobacillus ferrooxydans</name>
    <dbReference type="NCBI Taxonomy" id="471514"/>
    <lineage>
        <taxon>Bacteria</taxon>
        <taxon>Bacillati</taxon>
        <taxon>Bacillota</taxon>
        <taxon>Bacilli</taxon>
        <taxon>Bacillales</taxon>
        <taxon>Alicyclobacillaceae</taxon>
        <taxon>Alicyclobacillus</taxon>
    </lineage>
</organism>
<dbReference type="AlphaFoldDB" id="A0A0P9CBV1"/>
<dbReference type="PATRIC" id="fig|471514.4.peg.3818"/>
<dbReference type="RefSeq" id="WP_054969893.1">
    <property type="nucleotide sequence ID" value="NZ_LJCO01000059.1"/>
</dbReference>
<dbReference type="EMBL" id="LJCO01000059">
    <property type="protein sequence ID" value="KPV43046.1"/>
    <property type="molecule type" value="Genomic_DNA"/>
</dbReference>
<accession>A0A0P9CBV1</accession>
<name>A0A0P9CBV1_9BACL</name>
<evidence type="ECO:0000313" key="1">
    <source>
        <dbReference type="EMBL" id="KPV43046.1"/>
    </source>
</evidence>
<dbReference type="Proteomes" id="UP000050482">
    <property type="component" value="Unassembled WGS sequence"/>
</dbReference>
<keyword evidence="2" id="KW-1185">Reference proteome</keyword>
<gene>
    <name evidence="1" type="ORF">AN477_14530</name>
</gene>
<protein>
    <submittedName>
        <fullName evidence="1">Uncharacterized protein</fullName>
    </submittedName>
</protein>
<evidence type="ECO:0000313" key="2">
    <source>
        <dbReference type="Proteomes" id="UP000050482"/>
    </source>
</evidence>
<comment type="caution">
    <text evidence="1">The sequence shown here is derived from an EMBL/GenBank/DDBJ whole genome shotgun (WGS) entry which is preliminary data.</text>
</comment>
<dbReference type="STRING" id="471514.AN477_14530"/>
<sequence length="59" mass="6935">MNAFITMTKDYQSALRTKRFFIRRGIPCVVRKRSDGSYALFTYAGYSYAVRNLRRQMSA</sequence>
<proteinExistence type="predicted"/>
<reference evidence="1 2" key="1">
    <citation type="submission" date="2015-09" db="EMBL/GenBank/DDBJ databases">
        <title>Draft genome sequence of Alicyclobacillus ferrooxydans DSM 22381.</title>
        <authorList>
            <person name="Hemp J."/>
        </authorList>
    </citation>
    <scope>NUCLEOTIDE SEQUENCE [LARGE SCALE GENOMIC DNA]</scope>
    <source>
        <strain evidence="1 2">TC-34</strain>
    </source>
</reference>